<evidence type="ECO:0000313" key="2">
    <source>
        <dbReference type="Proteomes" id="UP000198680"/>
    </source>
</evidence>
<dbReference type="Gene3D" id="3.40.1350.10">
    <property type="match status" value="1"/>
</dbReference>
<sequence>MTLFELTPDRALTAVPATTFAAEGVWERADLQAAIRDRIDVLGDDLLVVAEEFGDFDVKRRIDLLCVDRAGQLVVVELKRTEDGGHMELQALRYAAMVSAMTFDQLAATLGRHLRAVGSPDADRAREVLGEWLEDVGGEDAVLERRVRIVLVSAGFDSQITTTVLWLNDVYDLAVTCIRMTPYRVGERLVVDLQQLIPLPEAAEYTVGLRRREEATRAAASGSGDGRDLTRYAVTGPSGSSAFLPKRRALLLLVHQLHAAGVAPEAMAGVMRRSKFLPVEGRLTGDELAAAFVSRYLKAEQNLGRWFLDQPLLDGERTWVLSKTWGIGTVEVMDALTALAPGSGIEVVPDDGGPEN</sequence>
<proteinExistence type="predicted"/>
<accession>A0A1G9SWH2</accession>
<name>A0A1G9SWH2_9ACTN</name>
<dbReference type="AlphaFoldDB" id="A0A1G9SWH2"/>
<reference evidence="2" key="1">
    <citation type="submission" date="2016-10" db="EMBL/GenBank/DDBJ databases">
        <authorList>
            <person name="Varghese N."/>
            <person name="Submissions S."/>
        </authorList>
    </citation>
    <scope>NUCLEOTIDE SEQUENCE [LARGE SCALE GENOMIC DNA]</scope>
    <source>
        <strain evidence="2">DSM 45419</strain>
    </source>
</reference>
<dbReference type="OrthoDB" id="9798761at2"/>
<dbReference type="RefSeq" id="WP_091218194.1">
    <property type="nucleotide sequence ID" value="NZ_FNHE01000005.1"/>
</dbReference>
<evidence type="ECO:0008006" key="3">
    <source>
        <dbReference type="Google" id="ProtNLM"/>
    </source>
</evidence>
<dbReference type="EMBL" id="FNHE01000005">
    <property type="protein sequence ID" value="SDM39753.1"/>
    <property type="molecule type" value="Genomic_DNA"/>
</dbReference>
<protein>
    <recommendedName>
        <fullName evidence="3">DUF91 domain-containing protein</fullName>
    </recommendedName>
</protein>
<dbReference type="STRING" id="1137991.SAMN05660642_02399"/>
<gene>
    <name evidence="1" type="ORF">SAMN05660642_02399</name>
</gene>
<dbReference type="GO" id="GO:0003676">
    <property type="term" value="F:nucleic acid binding"/>
    <property type="evidence" value="ECO:0007669"/>
    <property type="project" value="InterPro"/>
</dbReference>
<dbReference type="InterPro" id="IPR011856">
    <property type="entry name" value="tRNA_endonuc-like_dom_sf"/>
</dbReference>
<evidence type="ECO:0000313" key="1">
    <source>
        <dbReference type="EMBL" id="SDM39753.1"/>
    </source>
</evidence>
<dbReference type="Proteomes" id="UP000198680">
    <property type="component" value="Unassembled WGS sequence"/>
</dbReference>
<organism evidence="1 2">
    <name type="scientific">Geodermatophilus siccatus</name>
    <dbReference type="NCBI Taxonomy" id="1137991"/>
    <lineage>
        <taxon>Bacteria</taxon>
        <taxon>Bacillati</taxon>
        <taxon>Actinomycetota</taxon>
        <taxon>Actinomycetes</taxon>
        <taxon>Geodermatophilales</taxon>
        <taxon>Geodermatophilaceae</taxon>
        <taxon>Geodermatophilus</taxon>
    </lineage>
</organism>
<keyword evidence="2" id="KW-1185">Reference proteome</keyword>